<dbReference type="InterPro" id="IPR001564">
    <property type="entry name" value="Nucleoside_diP_kinase"/>
</dbReference>
<evidence type="ECO:0000256" key="11">
    <source>
        <dbReference type="PROSITE-ProRule" id="PRU00706"/>
    </source>
</evidence>
<feature type="binding site" evidence="11">
    <location>
        <position position="120"/>
    </location>
    <ligand>
        <name>ATP</name>
        <dbReference type="ChEBI" id="CHEBI:30616"/>
    </ligand>
</feature>
<feature type="binding site" evidence="11">
    <location>
        <position position="58"/>
    </location>
    <ligand>
        <name>ATP</name>
        <dbReference type="ChEBI" id="CHEBI:30616"/>
    </ligand>
</feature>
<keyword evidence="7 14" id="KW-0418">Kinase</keyword>
<dbReference type="SMART" id="SM00562">
    <property type="entry name" value="NDK"/>
    <property type="match status" value="1"/>
</dbReference>
<gene>
    <name evidence="14" type="ORF">COT42_02825</name>
</gene>
<evidence type="ECO:0000313" key="14">
    <source>
        <dbReference type="EMBL" id="PIS30476.1"/>
    </source>
</evidence>
<dbReference type="GO" id="GO:0005524">
    <property type="term" value="F:ATP binding"/>
    <property type="evidence" value="ECO:0007669"/>
    <property type="project" value="UniProtKB-KW"/>
</dbReference>
<feature type="domain" description="Nucleoside diphosphate kinase-like" evidence="13">
    <location>
        <begin position="2"/>
        <end position="144"/>
    </location>
</feature>
<keyword evidence="8" id="KW-0067">ATP-binding</keyword>
<evidence type="ECO:0000256" key="3">
    <source>
        <dbReference type="ARBA" id="ARBA00012966"/>
    </source>
</evidence>
<dbReference type="SUPFAM" id="SSF54919">
    <property type="entry name" value="Nucleoside diphosphate kinase, NDK"/>
    <property type="match status" value="1"/>
</dbReference>
<comment type="similarity">
    <text evidence="2 11 12">Belongs to the NDK family.</text>
</comment>
<dbReference type="FunFam" id="3.30.70.141:FF:000017">
    <property type="entry name" value="Nucleoside diphosphate kinase"/>
    <property type="match status" value="1"/>
</dbReference>
<feature type="active site" description="Pros-phosphohistidine intermediate" evidence="11">
    <location>
        <position position="123"/>
    </location>
</feature>
<evidence type="ECO:0000256" key="8">
    <source>
        <dbReference type="ARBA" id="ARBA00022840"/>
    </source>
</evidence>
<dbReference type="CDD" id="cd04413">
    <property type="entry name" value="NDPk_I"/>
    <property type="match status" value="1"/>
</dbReference>
<feature type="binding site" evidence="11">
    <location>
        <position position="92"/>
    </location>
    <ligand>
        <name>ATP</name>
        <dbReference type="ChEBI" id="CHEBI:30616"/>
    </ligand>
</feature>
<feature type="binding site" evidence="11">
    <location>
        <position position="103"/>
    </location>
    <ligand>
        <name>ATP</name>
        <dbReference type="ChEBI" id="CHEBI:30616"/>
    </ligand>
</feature>
<organism evidence="14 15">
    <name type="scientific">Candidatus Saganbacteria bacterium CG08_land_8_20_14_0_20_45_16</name>
    <dbReference type="NCBI Taxonomy" id="2014293"/>
    <lineage>
        <taxon>Bacteria</taxon>
        <taxon>Bacillati</taxon>
        <taxon>Saganbacteria</taxon>
    </lineage>
</organism>
<keyword evidence="6" id="KW-0547">Nucleotide-binding</keyword>
<dbReference type="PRINTS" id="PR01243">
    <property type="entry name" value="NUCDPKINASE"/>
</dbReference>
<dbReference type="GO" id="GO:0006183">
    <property type="term" value="P:GTP biosynthetic process"/>
    <property type="evidence" value="ECO:0007669"/>
    <property type="project" value="InterPro"/>
</dbReference>
<keyword evidence="9" id="KW-0460">Magnesium</keyword>
<feature type="binding site" evidence="11">
    <location>
        <position position="86"/>
    </location>
    <ligand>
        <name>ATP</name>
        <dbReference type="ChEBI" id="CHEBI:30616"/>
    </ligand>
</feature>
<dbReference type="Pfam" id="PF00334">
    <property type="entry name" value="NDK"/>
    <property type="match status" value="1"/>
</dbReference>
<evidence type="ECO:0000256" key="4">
    <source>
        <dbReference type="ARBA" id="ARBA00022679"/>
    </source>
</evidence>
<dbReference type="EC" id="2.7.4.6" evidence="3"/>
<reference evidence="14 15" key="1">
    <citation type="submission" date="2017-09" db="EMBL/GenBank/DDBJ databases">
        <title>Depth-based differentiation of microbial function through sediment-hosted aquifers and enrichment of novel symbionts in the deep terrestrial subsurface.</title>
        <authorList>
            <person name="Probst A.J."/>
            <person name="Ladd B."/>
            <person name="Jarett J.K."/>
            <person name="Geller-Mcgrath D.E."/>
            <person name="Sieber C.M."/>
            <person name="Emerson J.B."/>
            <person name="Anantharaman K."/>
            <person name="Thomas B.C."/>
            <person name="Malmstrom R."/>
            <person name="Stieglmeier M."/>
            <person name="Klingl A."/>
            <person name="Woyke T."/>
            <person name="Ryan C.M."/>
            <person name="Banfield J.F."/>
        </authorList>
    </citation>
    <scope>NUCLEOTIDE SEQUENCE [LARGE SCALE GENOMIC DNA]</scope>
    <source>
        <strain evidence="14">CG08_land_8_20_14_0_20_45_16</strain>
    </source>
</reference>
<dbReference type="InterPro" id="IPR036850">
    <property type="entry name" value="NDK-like_dom_sf"/>
</dbReference>
<dbReference type="GO" id="GO:0004550">
    <property type="term" value="F:nucleoside diphosphate kinase activity"/>
    <property type="evidence" value="ECO:0007669"/>
    <property type="project" value="UniProtKB-EC"/>
</dbReference>
<feature type="binding site" evidence="11">
    <location>
        <position position="10"/>
    </location>
    <ligand>
        <name>ATP</name>
        <dbReference type="ChEBI" id="CHEBI:30616"/>
    </ligand>
</feature>
<proteinExistence type="inferred from homology"/>
<keyword evidence="4" id="KW-0808">Transferase</keyword>
<evidence type="ECO:0000259" key="13">
    <source>
        <dbReference type="SMART" id="SM00562"/>
    </source>
</evidence>
<evidence type="ECO:0000256" key="1">
    <source>
        <dbReference type="ARBA" id="ARBA00001946"/>
    </source>
</evidence>
<dbReference type="Gene3D" id="3.30.70.141">
    <property type="entry name" value="Nucleoside diphosphate kinase-like domain"/>
    <property type="match status" value="1"/>
</dbReference>
<dbReference type="EMBL" id="PEYM01000054">
    <property type="protein sequence ID" value="PIS30476.1"/>
    <property type="molecule type" value="Genomic_DNA"/>
</dbReference>
<evidence type="ECO:0000256" key="9">
    <source>
        <dbReference type="ARBA" id="ARBA00022842"/>
    </source>
</evidence>
<evidence type="ECO:0000256" key="2">
    <source>
        <dbReference type="ARBA" id="ARBA00008142"/>
    </source>
</evidence>
<dbReference type="GO" id="GO:0046872">
    <property type="term" value="F:metal ion binding"/>
    <property type="evidence" value="ECO:0007669"/>
    <property type="project" value="UniProtKB-KW"/>
</dbReference>
<dbReference type="InterPro" id="IPR034907">
    <property type="entry name" value="NDK-like_dom"/>
</dbReference>
<evidence type="ECO:0000256" key="6">
    <source>
        <dbReference type="ARBA" id="ARBA00022741"/>
    </source>
</evidence>
<dbReference type="Proteomes" id="UP000231343">
    <property type="component" value="Unassembled WGS sequence"/>
</dbReference>
<dbReference type="GO" id="GO:0006228">
    <property type="term" value="P:UTP biosynthetic process"/>
    <property type="evidence" value="ECO:0007669"/>
    <property type="project" value="InterPro"/>
</dbReference>
<dbReference type="AlphaFoldDB" id="A0A2H0XZF5"/>
<dbReference type="NCBIfam" id="NF001908">
    <property type="entry name" value="PRK00668.1"/>
    <property type="match status" value="1"/>
</dbReference>
<evidence type="ECO:0000256" key="12">
    <source>
        <dbReference type="RuleBase" id="RU004011"/>
    </source>
</evidence>
<keyword evidence="5" id="KW-0479">Metal-binding</keyword>
<dbReference type="GO" id="GO:0006241">
    <property type="term" value="P:CTP biosynthetic process"/>
    <property type="evidence" value="ECO:0007669"/>
    <property type="project" value="InterPro"/>
</dbReference>
<comment type="caution">
    <text evidence="14">The sequence shown here is derived from an EMBL/GenBank/DDBJ whole genome shotgun (WGS) entry which is preliminary data.</text>
</comment>
<name>A0A2H0XZF5_UNCSA</name>
<dbReference type="PROSITE" id="PS51374">
    <property type="entry name" value="NDPK_LIKE"/>
    <property type="match status" value="1"/>
</dbReference>
<accession>A0A2H0XZF5</accession>
<sequence length="145" mass="15845">MREKTLLLIKPDGVVRGLANEIKRRVKTADLKIIGSKAIQVSREQAKELYSVHADKPFYAGLIKFITSGLIVANVVEGEAAIVRLRELMGATDPREAVAGTIRGDLKEENIFTADKAIKNLVHGSDSQEAAARELTIFFGGKNEN</sequence>
<evidence type="ECO:0000313" key="15">
    <source>
        <dbReference type="Proteomes" id="UP000231343"/>
    </source>
</evidence>
<comment type="cofactor">
    <cofactor evidence="1">
        <name>Mg(2+)</name>
        <dbReference type="ChEBI" id="CHEBI:18420"/>
    </cofactor>
</comment>
<evidence type="ECO:0000256" key="10">
    <source>
        <dbReference type="ARBA" id="ARBA00023080"/>
    </source>
</evidence>
<evidence type="ECO:0000256" key="7">
    <source>
        <dbReference type="ARBA" id="ARBA00022777"/>
    </source>
</evidence>
<keyword evidence="10" id="KW-0546">Nucleotide metabolism</keyword>
<protein>
    <recommendedName>
        <fullName evidence="3">nucleoside-diphosphate kinase</fullName>
        <ecNumber evidence="3">2.7.4.6</ecNumber>
    </recommendedName>
</protein>
<evidence type="ECO:0000256" key="5">
    <source>
        <dbReference type="ARBA" id="ARBA00022723"/>
    </source>
</evidence>
<dbReference type="PANTHER" id="PTHR11349">
    <property type="entry name" value="NUCLEOSIDE DIPHOSPHATE KINASE"/>
    <property type="match status" value="1"/>
</dbReference>